<feature type="non-terminal residue" evidence="3">
    <location>
        <position position="389"/>
    </location>
</feature>
<feature type="region of interest" description="Disordered" evidence="1">
    <location>
        <begin position="42"/>
        <end position="133"/>
    </location>
</feature>
<protein>
    <submittedName>
        <fullName evidence="3">Uncharacterized protein</fullName>
    </submittedName>
</protein>
<evidence type="ECO:0000256" key="2">
    <source>
        <dbReference type="SAM" id="SignalP"/>
    </source>
</evidence>
<sequence length="389" mass="44132">MLVNSFFVCFFTIPWFVLGQLPYQHSGQYGPPVNNDMYQQQIQQSQLAMQQQQQQQQPSNQQQQQQSNQQQQHQQQQQPQLSMHQQQPQLPIQQPYQMSQQEQQQQLYQMSQQDHQQQLPMHQQQPYYQGTMQGSSNQFLQGMQLPPLANQFQQPTQDHPAAQGLSPPMGPSERYLVGNLSESFSFQVAPPSVKVAHLSLNGYSLFIIGVGFSNRSKFNYDEETNRLTVLTLDHTTVGYYTAVDRNWQTFVNILSAINVSSLVIRNSHVSEDNNGSALISCSVSIIRSRFKLTEPPASSNNLVNALPSSLPLQPKPSSNLAGTENLPRLDLFLSTRTPLTSSFPDTKIYNDSLNEQDLTRTIILRRPLTRADHNGTVQCQVESNNNVDV</sequence>
<keyword evidence="2" id="KW-0732">Signal</keyword>
<feature type="compositionally biased region" description="Low complexity" evidence="1">
    <location>
        <begin position="42"/>
        <end position="129"/>
    </location>
</feature>
<dbReference type="EMBL" id="CAJNOR010013687">
    <property type="protein sequence ID" value="CAF1674658.1"/>
    <property type="molecule type" value="Genomic_DNA"/>
</dbReference>
<evidence type="ECO:0000313" key="4">
    <source>
        <dbReference type="Proteomes" id="UP000663828"/>
    </source>
</evidence>
<keyword evidence="4" id="KW-1185">Reference proteome</keyword>
<dbReference type="Proteomes" id="UP000663828">
    <property type="component" value="Unassembled WGS sequence"/>
</dbReference>
<name>A0A816GKX2_ADIRI</name>
<evidence type="ECO:0000313" key="3">
    <source>
        <dbReference type="EMBL" id="CAF1674658.1"/>
    </source>
</evidence>
<comment type="caution">
    <text evidence="3">The sequence shown here is derived from an EMBL/GenBank/DDBJ whole genome shotgun (WGS) entry which is preliminary data.</text>
</comment>
<dbReference type="AlphaFoldDB" id="A0A816GKX2"/>
<proteinExistence type="predicted"/>
<evidence type="ECO:0000256" key="1">
    <source>
        <dbReference type="SAM" id="MobiDB-lite"/>
    </source>
</evidence>
<organism evidence="3 4">
    <name type="scientific">Adineta ricciae</name>
    <name type="common">Rotifer</name>
    <dbReference type="NCBI Taxonomy" id="249248"/>
    <lineage>
        <taxon>Eukaryota</taxon>
        <taxon>Metazoa</taxon>
        <taxon>Spiralia</taxon>
        <taxon>Gnathifera</taxon>
        <taxon>Rotifera</taxon>
        <taxon>Eurotatoria</taxon>
        <taxon>Bdelloidea</taxon>
        <taxon>Adinetida</taxon>
        <taxon>Adinetidae</taxon>
        <taxon>Adineta</taxon>
    </lineage>
</organism>
<reference evidence="3" key="1">
    <citation type="submission" date="2021-02" db="EMBL/GenBank/DDBJ databases">
        <authorList>
            <person name="Nowell W R."/>
        </authorList>
    </citation>
    <scope>NUCLEOTIDE SEQUENCE</scope>
</reference>
<feature type="signal peptide" evidence="2">
    <location>
        <begin position="1"/>
        <end position="19"/>
    </location>
</feature>
<accession>A0A816GKX2</accession>
<gene>
    <name evidence="3" type="ORF">XAT740_LOCUS59350</name>
</gene>
<feature type="chain" id="PRO_5032658888" evidence="2">
    <location>
        <begin position="20"/>
        <end position="389"/>
    </location>
</feature>